<reference evidence="8" key="1">
    <citation type="submission" date="2020-02" db="EMBL/GenBank/DDBJ databases">
        <authorList>
            <person name="Meier V. D."/>
        </authorList>
    </citation>
    <scope>NUCLEOTIDE SEQUENCE</scope>
    <source>
        <strain evidence="8">AVDCRST_MAG89</strain>
    </source>
</reference>
<organism evidence="8">
    <name type="scientific">uncultured Gemmatimonadota bacterium</name>
    <dbReference type="NCBI Taxonomy" id="203437"/>
    <lineage>
        <taxon>Bacteria</taxon>
        <taxon>Pseudomonadati</taxon>
        <taxon>Gemmatimonadota</taxon>
        <taxon>environmental samples</taxon>
    </lineage>
</organism>
<dbReference type="FunFam" id="3.30.230.40:FF:000003">
    <property type="entry name" value="Imidazoleglycerol-phosphate dehydratase HisB"/>
    <property type="match status" value="1"/>
</dbReference>
<proteinExistence type="inferred from homology"/>
<dbReference type="PANTHER" id="PTHR23133">
    <property type="entry name" value="IMIDAZOLEGLYCEROL-PHOSPHATE DEHYDRATASE HIS7"/>
    <property type="match status" value="1"/>
</dbReference>
<dbReference type="Gene3D" id="3.30.230.40">
    <property type="entry name" value="Imidazole glycerol phosphate dehydratase, domain 1"/>
    <property type="match status" value="2"/>
</dbReference>
<dbReference type="UniPathway" id="UPA00031">
    <property type="reaction ID" value="UER00011"/>
</dbReference>
<dbReference type="InterPro" id="IPR038494">
    <property type="entry name" value="IGPD_sf"/>
</dbReference>
<evidence type="ECO:0000256" key="4">
    <source>
        <dbReference type="ARBA" id="ARBA00023102"/>
    </source>
</evidence>
<dbReference type="GO" id="GO:0005737">
    <property type="term" value="C:cytoplasm"/>
    <property type="evidence" value="ECO:0007669"/>
    <property type="project" value="UniProtKB-SubCell"/>
</dbReference>
<dbReference type="EC" id="4.2.1.19" evidence="6 7"/>
<dbReference type="PANTHER" id="PTHR23133:SF2">
    <property type="entry name" value="IMIDAZOLEGLYCEROL-PHOSPHATE DEHYDRATASE"/>
    <property type="match status" value="1"/>
</dbReference>
<dbReference type="HAMAP" id="MF_00076">
    <property type="entry name" value="HisB"/>
    <property type="match status" value="1"/>
</dbReference>
<comment type="subcellular location">
    <subcellularLocation>
        <location evidence="6 7">Cytoplasm</location>
    </subcellularLocation>
</comment>
<dbReference type="CDD" id="cd07914">
    <property type="entry name" value="IGPD"/>
    <property type="match status" value="1"/>
</dbReference>
<name>A0A6J4LQ88_9BACT</name>
<dbReference type="FunFam" id="3.30.230.40:FF:000001">
    <property type="entry name" value="Imidazoleglycerol-phosphate dehydratase HisB"/>
    <property type="match status" value="1"/>
</dbReference>
<dbReference type="PROSITE" id="PS00954">
    <property type="entry name" value="IGP_DEHYDRATASE_1"/>
    <property type="match status" value="1"/>
</dbReference>
<gene>
    <name evidence="6" type="primary">hisB</name>
    <name evidence="8" type="ORF">AVDCRST_MAG89-2509</name>
</gene>
<keyword evidence="4 6" id="KW-0368">Histidine biosynthesis</keyword>
<dbReference type="NCBIfam" id="NF002111">
    <property type="entry name" value="PRK00951.2-1"/>
    <property type="match status" value="1"/>
</dbReference>
<dbReference type="GO" id="GO:0000105">
    <property type="term" value="P:L-histidine biosynthetic process"/>
    <property type="evidence" value="ECO:0007669"/>
    <property type="project" value="UniProtKB-UniRule"/>
</dbReference>
<dbReference type="AlphaFoldDB" id="A0A6J4LQ88"/>
<dbReference type="InterPro" id="IPR020568">
    <property type="entry name" value="Ribosomal_Su5_D2-typ_SF"/>
</dbReference>
<evidence type="ECO:0000256" key="3">
    <source>
        <dbReference type="ARBA" id="ARBA00022605"/>
    </source>
</evidence>
<keyword evidence="5 6" id="KW-0456">Lyase</keyword>
<accession>A0A6J4LQ88</accession>
<dbReference type="Pfam" id="PF00475">
    <property type="entry name" value="IGPD"/>
    <property type="match status" value="1"/>
</dbReference>
<comment type="similarity">
    <text evidence="6 7">Belongs to the imidazoleglycerol-phosphate dehydratase family.</text>
</comment>
<keyword evidence="3 6" id="KW-0028">Amino-acid biosynthesis</keyword>
<dbReference type="NCBIfam" id="NF002114">
    <property type="entry name" value="PRK00951.2-4"/>
    <property type="match status" value="1"/>
</dbReference>
<comment type="pathway">
    <text evidence="1 6 7">Amino-acid biosynthesis; L-histidine biosynthesis; L-histidine from 5-phospho-alpha-D-ribose 1-diphosphate: step 6/9.</text>
</comment>
<keyword evidence="6" id="KW-0963">Cytoplasm</keyword>
<dbReference type="GO" id="GO:0004424">
    <property type="term" value="F:imidazoleglycerol-phosphate dehydratase activity"/>
    <property type="evidence" value="ECO:0007669"/>
    <property type="project" value="UniProtKB-UniRule"/>
</dbReference>
<evidence type="ECO:0000256" key="7">
    <source>
        <dbReference type="RuleBase" id="RU000599"/>
    </source>
</evidence>
<dbReference type="EMBL" id="CADCTV010000523">
    <property type="protein sequence ID" value="CAA9338377.1"/>
    <property type="molecule type" value="Genomic_DNA"/>
</dbReference>
<evidence type="ECO:0000256" key="2">
    <source>
        <dbReference type="ARBA" id="ARBA00016664"/>
    </source>
</evidence>
<dbReference type="SUPFAM" id="SSF54211">
    <property type="entry name" value="Ribosomal protein S5 domain 2-like"/>
    <property type="match status" value="2"/>
</dbReference>
<evidence type="ECO:0000256" key="6">
    <source>
        <dbReference type="HAMAP-Rule" id="MF_00076"/>
    </source>
</evidence>
<dbReference type="InterPro" id="IPR000807">
    <property type="entry name" value="ImidazoleglycerolP_deHydtase"/>
</dbReference>
<evidence type="ECO:0000256" key="1">
    <source>
        <dbReference type="ARBA" id="ARBA00005047"/>
    </source>
</evidence>
<evidence type="ECO:0000256" key="5">
    <source>
        <dbReference type="ARBA" id="ARBA00023239"/>
    </source>
</evidence>
<sequence>MSRTGERRRKTRETEIRVRIDLDGTGEASVRTGIGFFDHMLDALARHGMFSLEVECAGDLHIDAHHTVEDVGIALGGAFLDALGDKRGIVRYADATVPLDEALVRAVVDGSGRPFLHFDVPLPMDQPMIGQFDAALSAEFWRGFAMEARLTMHLDGLRGDNAHHVVEATFKAAARALDAATRIDERRAGEVPSTKGAL</sequence>
<dbReference type="NCBIfam" id="NF002116">
    <property type="entry name" value="PRK00951.2-6"/>
    <property type="match status" value="1"/>
</dbReference>
<protein>
    <recommendedName>
        <fullName evidence="2 6">Imidazoleglycerol-phosphate dehydratase</fullName>
        <shortName evidence="6">IGPD</shortName>
        <ecNumber evidence="6 7">4.2.1.19</ecNumber>
    </recommendedName>
</protein>
<dbReference type="InterPro" id="IPR020565">
    <property type="entry name" value="ImidazoleglycerP_deHydtase_CS"/>
</dbReference>
<comment type="catalytic activity">
    <reaction evidence="6 7">
        <text>D-erythro-1-(imidazol-4-yl)glycerol 3-phosphate = 3-(imidazol-4-yl)-2-oxopropyl phosphate + H2O</text>
        <dbReference type="Rhea" id="RHEA:11040"/>
        <dbReference type="ChEBI" id="CHEBI:15377"/>
        <dbReference type="ChEBI" id="CHEBI:57766"/>
        <dbReference type="ChEBI" id="CHEBI:58278"/>
        <dbReference type="EC" id="4.2.1.19"/>
    </reaction>
</comment>
<dbReference type="PROSITE" id="PS00955">
    <property type="entry name" value="IGP_DEHYDRATASE_2"/>
    <property type="match status" value="1"/>
</dbReference>
<evidence type="ECO:0000313" key="8">
    <source>
        <dbReference type="EMBL" id="CAA9338377.1"/>
    </source>
</evidence>